<dbReference type="Proteomes" id="UP000502508">
    <property type="component" value="Chromosome"/>
</dbReference>
<accession>A0A6F8XL76</accession>
<dbReference type="Gene3D" id="3.40.109.10">
    <property type="entry name" value="NADH Oxidase"/>
    <property type="match status" value="1"/>
</dbReference>
<dbReference type="AlphaFoldDB" id="A0A6F8XL76"/>
<dbReference type="InterPro" id="IPR029479">
    <property type="entry name" value="Nitroreductase"/>
</dbReference>
<dbReference type="RefSeq" id="WP_173033957.1">
    <property type="nucleotide sequence ID" value="NZ_AP022870.1"/>
</dbReference>
<dbReference type="GO" id="GO:0016491">
    <property type="term" value="F:oxidoreductase activity"/>
    <property type="evidence" value="ECO:0007669"/>
    <property type="project" value="InterPro"/>
</dbReference>
<dbReference type="EMBL" id="AP022870">
    <property type="protein sequence ID" value="BCB74539.1"/>
    <property type="molecule type" value="Genomic_DNA"/>
</dbReference>
<evidence type="ECO:0000313" key="2">
    <source>
        <dbReference type="EMBL" id="BCB74539.1"/>
    </source>
</evidence>
<protein>
    <recommendedName>
        <fullName evidence="1">Nitroreductase domain-containing protein</fullName>
    </recommendedName>
</protein>
<dbReference type="InterPro" id="IPR000415">
    <property type="entry name" value="Nitroreductase-like"/>
</dbReference>
<proteinExistence type="predicted"/>
<feature type="domain" description="Nitroreductase" evidence="1">
    <location>
        <begin position="163"/>
        <end position="346"/>
    </location>
</feature>
<dbReference type="PANTHER" id="PTHR43745">
    <property type="entry name" value="NITROREDUCTASE MJ1384-RELATED"/>
    <property type="match status" value="1"/>
</dbReference>
<dbReference type="PANTHER" id="PTHR43745:SF2">
    <property type="entry name" value="NITROREDUCTASE MJ1384-RELATED"/>
    <property type="match status" value="1"/>
</dbReference>
<reference evidence="2 3" key="1">
    <citation type="submission" date="2020-03" db="EMBL/GenBank/DDBJ databases">
        <title>Whole genome shotgun sequence of Phytohabitans flavus NBRC 107702.</title>
        <authorList>
            <person name="Komaki H."/>
            <person name="Tamura T."/>
        </authorList>
    </citation>
    <scope>NUCLEOTIDE SEQUENCE [LARGE SCALE GENOMIC DNA]</scope>
    <source>
        <strain evidence="2 3">NBRC 107702</strain>
    </source>
</reference>
<organism evidence="2 3">
    <name type="scientific">Phytohabitans flavus</name>
    <dbReference type="NCBI Taxonomy" id="1076124"/>
    <lineage>
        <taxon>Bacteria</taxon>
        <taxon>Bacillati</taxon>
        <taxon>Actinomycetota</taxon>
        <taxon>Actinomycetes</taxon>
        <taxon>Micromonosporales</taxon>
        <taxon>Micromonosporaceae</taxon>
    </lineage>
</organism>
<keyword evidence="3" id="KW-1185">Reference proteome</keyword>
<dbReference type="CDD" id="cd02142">
    <property type="entry name" value="McbC_SagB-like_oxidoreductase"/>
    <property type="match status" value="1"/>
</dbReference>
<dbReference type="Pfam" id="PF00881">
    <property type="entry name" value="Nitroreductase"/>
    <property type="match status" value="1"/>
</dbReference>
<evidence type="ECO:0000259" key="1">
    <source>
        <dbReference type="Pfam" id="PF00881"/>
    </source>
</evidence>
<reference evidence="2 3" key="2">
    <citation type="submission" date="2020-03" db="EMBL/GenBank/DDBJ databases">
        <authorList>
            <person name="Ichikawa N."/>
            <person name="Kimura A."/>
            <person name="Kitahashi Y."/>
            <person name="Uohara A."/>
        </authorList>
    </citation>
    <scope>NUCLEOTIDE SEQUENCE [LARGE SCALE GENOMIC DNA]</scope>
    <source>
        <strain evidence="2 3">NBRC 107702</strain>
    </source>
</reference>
<name>A0A6F8XL76_9ACTN</name>
<dbReference type="InterPro" id="IPR052544">
    <property type="entry name" value="Bacteriocin_Proc_Enz"/>
</dbReference>
<evidence type="ECO:0000313" key="3">
    <source>
        <dbReference type="Proteomes" id="UP000502508"/>
    </source>
</evidence>
<sequence length="348" mass="39643">MRAARDDAYQIAWGQGSDREYFITDSADLAGLLATMPRTTTVIDARRQLEQGLRTSTVEAATLVGHLVSYGYWLPEPAILTLGERSWLDVGWEDALDLHMATRGMIWSHDYSGNPQVMTRYHVTKNVQPDSPRPMRRRPVRTETVSLPEPTDLGVDYWRAHDGRRTSRDFRTSRINIDDVATILGLTFKPRFPASDPYLYTSQSYSLGAPFHAYLITGMEGAPEELRKNYAVYHYDSNAHELGLIRTATELDQFDALLWRQSYVNHAPIMLVICVDWQQYMWKYRFSRAYRFVLTECGAFMQTALLIASALGLKAFQTPAMNDIAMCKALDVADHEIAPLYVATFGRH</sequence>
<dbReference type="SUPFAM" id="SSF55469">
    <property type="entry name" value="FMN-dependent nitroreductase-like"/>
    <property type="match status" value="1"/>
</dbReference>
<gene>
    <name evidence="2" type="ORF">Pflav_009490</name>
</gene>
<dbReference type="KEGG" id="pfla:Pflav_009490"/>